<keyword evidence="3" id="KW-1185">Reference proteome</keyword>
<evidence type="ECO:0000256" key="1">
    <source>
        <dbReference type="SAM" id="Phobius"/>
    </source>
</evidence>
<keyword evidence="2" id="KW-0614">Plasmid</keyword>
<keyword evidence="1" id="KW-1133">Transmembrane helix</keyword>
<organism evidence="2 3">
    <name type="scientific">Azospirillum ramasamyi</name>
    <dbReference type="NCBI Taxonomy" id="682998"/>
    <lineage>
        <taxon>Bacteria</taxon>
        <taxon>Pseudomonadati</taxon>
        <taxon>Pseudomonadota</taxon>
        <taxon>Alphaproteobacteria</taxon>
        <taxon>Rhodospirillales</taxon>
        <taxon>Azospirillaceae</taxon>
        <taxon>Azospirillum</taxon>
    </lineage>
</organism>
<keyword evidence="1" id="KW-0812">Transmembrane</keyword>
<reference evidence="2 3" key="1">
    <citation type="submission" date="2018-06" db="EMBL/GenBank/DDBJ databases">
        <title>Complete genome sequencing of Azospirillum sp. M2T2B2.</title>
        <authorList>
            <person name="Heo J."/>
            <person name="Kim S.-J."/>
            <person name="Kwon S.-W."/>
            <person name="Anandham R."/>
        </authorList>
    </citation>
    <scope>NUCLEOTIDE SEQUENCE [LARGE SCALE GENOMIC DNA]</scope>
    <source>
        <strain evidence="2 3">M2T2B2</strain>
        <plasmid evidence="2 3">unnamed7</plasmid>
    </source>
</reference>
<dbReference type="RefSeq" id="WP_111069166.1">
    <property type="nucleotide sequence ID" value="NZ_CP029831.1"/>
</dbReference>
<dbReference type="EMBL" id="CP029831">
    <property type="protein sequence ID" value="AWU96426.1"/>
    <property type="molecule type" value="Genomic_DNA"/>
</dbReference>
<feature type="transmembrane region" description="Helical" evidence="1">
    <location>
        <begin position="34"/>
        <end position="54"/>
    </location>
</feature>
<proteinExistence type="predicted"/>
<dbReference type="KEGG" id="azm:DM194_19320"/>
<name>A0A2U9SCS0_9PROT</name>
<evidence type="ECO:0000313" key="2">
    <source>
        <dbReference type="EMBL" id="AWU96426.1"/>
    </source>
</evidence>
<sequence>MTSAPAAGDGFRSAFRHRAFALFWSARVCSRLTIRMQVVAVWLAGLWAAMFPALRRVDRLLGRQGPLTVPGRA</sequence>
<accession>A0A2U9SCS0</accession>
<dbReference type="OrthoDB" id="7283966at2"/>
<dbReference type="AlphaFoldDB" id="A0A2U9SCS0"/>
<geneLocation type="plasmid" evidence="2 3">
    <name>unnamed7</name>
</geneLocation>
<protein>
    <submittedName>
        <fullName evidence="2">Uncharacterized protein</fullName>
    </submittedName>
</protein>
<keyword evidence="1" id="KW-0472">Membrane</keyword>
<gene>
    <name evidence="2" type="ORF">DM194_19320</name>
</gene>
<evidence type="ECO:0000313" key="3">
    <source>
        <dbReference type="Proteomes" id="UP000249605"/>
    </source>
</evidence>
<dbReference type="Proteomes" id="UP000249605">
    <property type="component" value="Plasmid unnamed7"/>
</dbReference>